<gene>
    <name evidence="3" type="ORF">OSTQU699_LOCUS6844</name>
</gene>
<sequence>MGRPAPHRRLLPLAALLLLGASLAACQENPDESMEDCAAVAMAMADPDSSIADAVSNAVAMTFSESIKCNDSTPLNSTDTEALSIALAVAISGTSNAALECTSDAEAAANITSMVVAEEVKSALNNATNATTDQMKIAEARADALGDDVMEVIMEQTQPGCPPEQTTPCIVPLALPSPEEVADLVEKAILDILTEIQCGEEDEDSGEECKYVDGKFVGDCLDVPAAPPSDGGEPEEVDGGDDSADGEPRCLFLNGRLIC</sequence>
<proteinExistence type="predicted"/>
<name>A0A8S1J2A5_9CHLO</name>
<protein>
    <submittedName>
        <fullName evidence="3">Uncharacterized protein</fullName>
    </submittedName>
</protein>
<dbReference type="Proteomes" id="UP000708148">
    <property type="component" value="Unassembled WGS sequence"/>
</dbReference>
<reference evidence="3" key="1">
    <citation type="submission" date="2020-12" db="EMBL/GenBank/DDBJ databases">
        <authorList>
            <person name="Iha C."/>
        </authorList>
    </citation>
    <scope>NUCLEOTIDE SEQUENCE</scope>
</reference>
<evidence type="ECO:0000256" key="2">
    <source>
        <dbReference type="SAM" id="SignalP"/>
    </source>
</evidence>
<evidence type="ECO:0000313" key="4">
    <source>
        <dbReference type="Proteomes" id="UP000708148"/>
    </source>
</evidence>
<comment type="caution">
    <text evidence="3">The sequence shown here is derived from an EMBL/GenBank/DDBJ whole genome shotgun (WGS) entry which is preliminary data.</text>
</comment>
<feature type="region of interest" description="Disordered" evidence="1">
    <location>
        <begin position="222"/>
        <end position="249"/>
    </location>
</feature>
<dbReference type="PROSITE" id="PS51257">
    <property type="entry name" value="PROKAR_LIPOPROTEIN"/>
    <property type="match status" value="1"/>
</dbReference>
<feature type="compositionally biased region" description="Acidic residues" evidence="1">
    <location>
        <begin position="232"/>
        <end position="245"/>
    </location>
</feature>
<organism evidence="3 4">
    <name type="scientific">Ostreobium quekettii</name>
    <dbReference type="NCBI Taxonomy" id="121088"/>
    <lineage>
        <taxon>Eukaryota</taxon>
        <taxon>Viridiplantae</taxon>
        <taxon>Chlorophyta</taxon>
        <taxon>core chlorophytes</taxon>
        <taxon>Ulvophyceae</taxon>
        <taxon>TCBD clade</taxon>
        <taxon>Bryopsidales</taxon>
        <taxon>Ostreobineae</taxon>
        <taxon>Ostreobiaceae</taxon>
        <taxon>Ostreobium</taxon>
    </lineage>
</organism>
<evidence type="ECO:0000313" key="3">
    <source>
        <dbReference type="EMBL" id="CAD7701485.1"/>
    </source>
</evidence>
<feature type="signal peptide" evidence="2">
    <location>
        <begin position="1"/>
        <end position="26"/>
    </location>
</feature>
<dbReference type="EMBL" id="CAJHUC010001549">
    <property type="protein sequence ID" value="CAD7701485.1"/>
    <property type="molecule type" value="Genomic_DNA"/>
</dbReference>
<accession>A0A8S1J2A5</accession>
<keyword evidence="4" id="KW-1185">Reference proteome</keyword>
<evidence type="ECO:0000256" key="1">
    <source>
        <dbReference type="SAM" id="MobiDB-lite"/>
    </source>
</evidence>
<keyword evidence="2" id="KW-0732">Signal</keyword>
<dbReference type="AlphaFoldDB" id="A0A8S1J2A5"/>
<feature type="chain" id="PRO_5035786215" evidence="2">
    <location>
        <begin position="27"/>
        <end position="259"/>
    </location>
</feature>